<sequence>MKKTELIVVMKAAIAMAQKDGKLEKPEAELIQSLLDIADLTLTDIGGLDVPRGKGDPEEAVVALESVKAKRVYLLTLACVAMIDGVLDPAEAEFFAAKAKKLGVGTIDVGKMTLEKAIATLERVIAEGKSMGGSTGPQPSDIDLM</sequence>
<protein>
    <recommendedName>
        <fullName evidence="3">Co-chaperone DjlA N-terminal domain-containing protein</fullName>
    </recommendedName>
</protein>
<proteinExistence type="predicted"/>
<evidence type="ECO:0008006" key="3">
    <source>
        <dbReference type="Google" id="ProtNLM"/>
    </source>
</evidence>
<dbReference type="InterPro" id="IPR029024">
    <property type="entry name" value="TerB-like"/>
</dbReference>
<dbReference type="AlphaFoldDB" id="A0A1F6GV42"/>
<accession>A0A1F6GV42</accession>
<dbReference type="Gene3D" id="1.10.3680.10">
    <property type="entry name" value="TerB-like"/>
    <property type="match status" value="1"/>
</dbReference>
<organism evidence="1 2">
    <name type="scientific">Candidatus Lambdaproteobacteria bacterium RIFOXYD2_FULL_56_26</name>
    <dbReference type="NCBI Taxonomy" id="1817773"/>
    <lineage>
        <taxon>Bacteria</taxon>
        <taxon>Pseudomonadati</taxon>
        <taxon>Pseudomonadota</taxon>
        <taxon>Candidatus Lambdaproteobacteria</taxon>
    </lineage>
</organism>
<dbReference type="Proteomes" id="UP000177583">
    <property type="component" value="Unassembled WGS sequence"/>
</dbReference>
<gene>
    <name evidence="1" type="ORF">A2557_04745</name>
</gene>
<dbReference type="SUPFAM" id="SSF158682">
    <property type="entry name" value="TerB-like"/>
    <property type="match status" value="1"/>
</dbReference>
<evidence type="ECO:0000313" key="1">
    <source>
        <dbReference type="EMBL" id="OGH01890.1"/>
    </source>
</evidence>
<dbReference type="EMBL" id="MFNF01000027">
    <property type="protein sequence ID" value="OGH01890.1"/>
    <property type="molecule type" value="Genomic_DNA"/>
</dbReference>
<name>A0A1F6GV42_9PROT</name>
<evidence type="ECO:0000313" key="2">
    <source>
        <dbReference type="Proteomes" id="UP000177583"/>
    </source>
</evidence>
<reference evidence="1 2" key="1">
    <citation type="journal article" date="2016" name="Nat. Commun.">
        <title>Thousands of microbial genomes shed light on interconnected biogeochemical processes in an aquifer system.</title>
        <authorList>
            <person name="Anantharaman K."/>
            <person name="Brown C.T."/>
            <person name="Hug L.A."/>
            <person name="Sharon I."/>
            <person name="Castelle C.J."/>
            <person name="Probst A.J."/>
            <person name="Thomas B.C."/>
            <person name="Singh A."/>
            <person name="Wilkins M.J."/>
            <person name="Karaoz U."/>
            <person name="Brodie E.L."/>
            <person name="Williams K.H."/>
            <person name="Hubbard S.S."/>
            <person name="Banfield J.F."/>
        </authorList>
    </citation>
    <scope>NUCLEOTIDE SEQUENCE [LARGE SCALE GENOMIC DNA]</scope>
</reference>
<comment type="caution">
    <text evidence="1">The sequence shown here is derived from an EMBL/GenBank/DDBJ whole genome shotgun (WGS) entry which is preliminary data.</text>
</comment>